<dbReference type="Gene3D" id="3.40.1620.10">
    <property type="entry name" value="YefM-like domain"/>
    <property type="match status" value="1"/>
</dbReference>
<dbReference type="Proteomes" id="UP000094426">
    <property type="component" value="Unassembled WGS sequence"/>
</dbReference>
<dbReference type="AlphaFoldDB" id="A0A1E2SK07"/>
<evidence type="ECO:0000256" key="1">
    <source>
        <dbReference type="ARBA" id="ARBA00009981"/>
    </source>
</evidence>
<dbReference type="InterPro" id="IPR036165">
    <property type="entry name" value="YefM-like_sf"/>
</dbReference>
<dbReference type="OrthoDB" id="488160at2"/>
<evidence type="ECO:0000313" key="4">
    <source>
        <dbReference type="Proteomes" id="UP000094426"/>
    </source>
</evidence>
<gene>
    <name evidence="3" type="ORF">ATY41_11560</name>
</gene>
<protein>
    <recommendedName>
        <fullName evidence="2">Antitoxin</fullName>
    </recommendedName>
</protein>
<dbReference type="Pfam" id="PF02604">
    <property type="entry name" value="PhdYeFM_antitox"/>
    <property type="match status" value="1"/>
</dbReference>
<proteinExistence type="inferred from homology"/>
<dbReference type="SUPFAM" id="SSF143120">
    <property type="entry name" value="YefM-like"/>
    <property type="match status" value="1"/>
</dbReference>
<accession>A0A1E2SK07</accession>
<organism evidence="3 4">
    <name type="scientific">Leifsonia xyli subsp. xyli</name>
    <dbReference type="NCBI Taxonomy" id="59736"/>
    <lineage>
        <taxon>Bacteria</taxon>
        <taxon>Bacillati</taxon>
        <taxon>Actinomycetota</taxon>
        <taxon>Actinomycetes</taxon>
        <taxon>Micrococcales</taxon>
        <taxon>Microbacteriaceae</taxon>
        <taxon>Leifsonia</taxon>
    </lineage>
</organism>
<name>A0A1E2SK07_LEIXY</name>
<dbReference type="PANTHER" id="PTHR33713">
    <property type="entry name" value="ANTITOXIN YAFN-RELATED"/>
    <property type="match status" value="1"/>
</dbReference>
<dbReference type="NCBIfam" id="TIGR01552">
    <property type="entry name" value="phd_fam"/>
    <property type="match status" value="1"/>
</dbReference>
<dbReference type="InterPro" id="IPR006442">
    <property type="entry name" value="Antitoxin_Phd/YefM"/>
</dbReference>
<reference evidence="4" key="1">
    <citation type="submission" date="2015-11" db="EMBL/GenBank/DDBJ databases">
        <authorList>
            <person name="Wang J."/>
            <person name="Wang L."/>
            <person name="Wang F."/>
            <person name="Cao G."/>
        </authorList>
    </citation>
    <scope>NUCLEOTIDE SEQUENCE [LARGE SCALE GENOMIC DNA]</scope>
    <source>
        <strain evidence="4">gdw1</strain>
    </source>
</reference>
<dbReference type="Gene3D" id="1.10.1220.170">
    <property type="match status" value="1"/>
</dbReference>
<comment type="caution">
    <text evidence="3">The sequence shown here is derived from an EMBL/GenBank/DDBJ whole genome shotgun (WGS) entry which is preliminary data.</text>
</comment>
<dbReference type="RefSeq" id="WP_011186918.1">
    <property type="nucleotide sequence ID" value="NZ_LNZG01000022.1"/>
</dbReference>
<evidence type="ECO:0000313" key="3">
    <source>
        <dbReference type="EMBL" id="ODA90093.1"/>
    </source>
</evidence>
<comment type="similarity">
    <text evidence="1 2">Belongs to the phD/YefM antitoxin family.</text>
</comment>
<evidence type="ECO:0000256" key="2">
    <source>
        <dbReference type="RuleBase" id="RU362080"/>
    </source>
</evidence>
<comment type="function">
    <text evidence="2">Antitoxin component of a type II toxin-antitoxin (TA) system.</text>
</comment>
<dbReference type="InterPro" id="IPR051405">
    <property type="entry name" value="phD/YefM_antitoxin"/>
</dbReference>
<dbReference type="OMA" id="EHQHERV"/>
<dbReference type="PANTHER" id="PTHR33713:SF10">
    <property type="entry name" value="ANTITOXIN YAFN"/>
    <property type="match status" value="1"/>
</dbReference>
<sequence length="91" mass="10158">MKTVSLSEAKDKLSRFIDEVESEHEIIQITRHGHGAAVLISQDDLDSLHETLFWLSQSGIREDLAEGRRVVESGTTVGADDVRARFGLPKR</sequence>
<dbReference type="EMBL" id="LNZG01000022">
    <property type="protein sequence ID" value="ODA90093.1"/>
    <property type="molecule type" value="Genomic_DNA"/>
</dbReference>